<dbReference type="GO" id="GO:0097621">
    <property type="term" value="F:monoamine oxidase activity"/>
    <property type="evidence" value="ECO:0007669"/>
    <property type="project" value="UniProtKB-EC"/>
</dbReference>
<comment type="caution">
    <text evidence="5">The sequence shown here is derived from an EMBL/GenBank/DDBJ whole genome shotgun (WGS) entry which is preliminary data.</text>
</comment>
<dbReference type="EC" id="1.4.3.4" evidence="2"/>
<evidence type="ECO:0000259" key="4">
    <source>
        <dbReference type="Pfam" id="PF01593"/>
    </source>
</evidence>
<reference evidence="5 6" key="1">
    <citation type="submission" date="2023-08" db="EMBL/GenBank/DDBJ databases">
        <title>Black Yeasts Isolated from many extreme environments.</title>
        <authorList>
            <person name="Coleine C."/>
            <person name="Stajich J.E."/>
            <person name="Selbmann L."/>
        </authorList>
    </citation>
    <scope>NUCLEOTIDE SEQUENCE [LARGE SCALE GENOMIC DNA]</scope>
    <source>
        <strain evidence="5 6">CCFEE 5910</strain>
    </source>
</reference>
<dbReference type="AlphaFoldDB" id="A0AAN7YIU0"/>
<dbReference type="PANTHER" id="PTHR43563:SF1">
    <property type="entry name" value="AMINE OXIDASE [FLAVIN-CONTAINING] B"/>
    <property type="match status" value="1"/>
</dbReference>
<organism evidence="5 6">
    <name type="scientific">Lithohypha guttulata</name>
    <dbReference type="NCBI Taxonomy" id="1690604"/>
    <lineage>
        <taxon>Eukaryota</taxon>
        <taxon>Fungi</taxon>
        <taxon>Dikarya</taxon>
        <taxon>Ascomycota</taxon>
        <taxon>Pezizomycotina</taxon>
        <taxon>Eurotiomycetes</taxon>
        <taxon>Chaetothyriomycetidae</taxon>
        <taxon>Chaetothyriales</taxon>
        <taxon>Trichomeriaceae</taxon>
        <taxon>Lithohypha</taxon>
    </lineage>
</organism>
<sequence>MNNSKDGFQWTPEHGLQHGLPTLGTIDPLKKHSATSQVYDVIVVGAGYAGLIATRDLTTTGHKVLLLEARDRIGGRTWSSNLDGYPFELGGTWIHWNQPHVYKEISRYGLQDDLENSHDLTRGINSFLVKTGGQFHKMSRAEEGQIMDKVLRKFVNVDGTFCRTTIPMPGSPSLGSSPAVQELDKLSLRDRLNQIESELSSIEKAVLEGFLAITCGAQDLTDASFVEMLRWWALNNYDMALFMEQCLTYKLRSGQSNFARHFFDEALATGRLEYRFNAVVKSINQDQADGTVTITTEDDNNNTSYHAHRVICTIPLNVLNDIEFIPALPPLKLQAANQGHVNVVNKIHVEAANSDLRSLSGTIAAPYDKLTYIFGDGTTPAGNTHLVSFGSAFTGVHLRADEDIEDTKRALQAFIGEGEGERKMDVKRIVSHDWARDRFAKGAWEWLRPGMTRKEVLEGLRERQGRVFFASADWAMLWRGFIDGGIEDGARVARDVARDLRGL</sequence>
<feature type="domain" description="Amine oxidase" evidence="4">
    <location>
        <begin position="49"/>
        <end position="496"/>
    </location>
</feature>
<evidence type="ECO:0000256" key="1">
    <source>
        <dbReference type="ARBA" id="ARBA00005995"/>
    </source>
</evidence>
<name>A0AAN7YIU0_9EURO</name>
<evidence type="ECO:0000256" key="2">
    <source>
        <dbReference type="ARBA" id="ARBA00012804"/>
    </source>
</evidence>
<evidence type="ECO:0000313" key="5">
    <source>
        <dbReference type="EMBL" id="KAK5088124.1"/>
    </source>
</evidence>
<dbReference type="InterPro" id="IPR036188">
    <property type="entry name" value="FAD/NAD-bd_sf"/>
</dbReference>
<evidence type="ECO:0000256" key="3">
    <source>
        <dbReference type="ARBA" id="ARBA00048448"/>
    </source>
</evidence>
<dbReference type="PANTHER" id="PTHR43563">
    <property type="entry name" value="AMINE OXIDASE"/>
    <property type="match status" value="1"/>
</dbReference>
<dbReference type="Proteomes" id="UP001309876">
    <property type="component" value="Unassembled WGS sequence"/>
</dbReference>
<accession>A0AAN7YIU0</accession>
<dbReference type="InterPro" id="IPR050703">
    <property type="entry name" value="Flavin_MAO"/>
</dbReference>
<dbReference type="SUPFAM" id="SSF51905">
    <property type="entry name" value="FAD/NAD(P)-binding domain"/>
    <property type="match status" value="1"/>
</dbReference>
<dbReference type="Gene3D" id="3.50.50.60">
    <property type="entry name" value="FAD/NAD(P)-binding domain"/>
    <property type="match status" value="2"/>
</dbReference>
<gene>
    <name evidence="5" type="ORF">LTR05_002341</name>
</gene>
<dbReference type="Pfam" id="PF01593">
    <property type="entry name" value="Amino_oxidase"/>
    <property type="match status" value="1"/>
</dbReference>
<keyword evidence="6" id="KW-1185">Reference proteome</keyword>
<dbReference type="EMBL" id="JAVRRJ010000002">
    <property type="protein sequence ID" value="KAK5088124.1"/>
    <property type="molecule type" value="Genomic_DNA"/>
</dbReference>
<proteinExistence type="inferred from homology"/>
<comment type="catalytic activity">
    <reaction evidence="3">
        <text>a secondary aliphatic amine + O2 + H2O = a primary amine + an aldehyde + H2O2</text>
        <dbReference type="Rhea" id="RHEA:26414"/>
        <dbReference type="ChEBI" id="CHEBI:15377"/>
        <dbReference type="ChEBI" id="CHEBI:15379"/>
        <dbReference type="ChEBI" id="CHEBI:16240"/>
        <dbReference type="ChEBI" id="CHEBI:17478"/>
        <dbReference type="ChEBI" id="CHEBI:58855"/>
        <dbReference type="ChEBI" id="CHEBI:65296"/>
        <dbReference type="EC" id="1.4.3.4"/>
    </reaction>
</comment>
<dbReference type="Gene3D" id="3.90.660.10">
    <property type="match status" value="2"/>
</dbReference>
<dbReference type="InterPro" id="IPR002937">
    <property type="entry name" value="Amino_oxidase"/>
</dbReference>
<evidence type="ECO:0000313" key="6">
    <source>
        <dbReference type="Proteomes" id="UP001309876"/>
    </source>
</evidence>
<protein>
    <recommendedName>
        <fullName evidence="2">monoamine oxidase</fullName>
        <ecNumber evidence="2">1.4.3.4</ecNumber>
    </recommendedName>
</protein>
<comment type="similarity">
    <text evidence="1">Belongs to the flavin monoamine oxidase family.</text>
</comment>